<name>A0ACC1C0H2_9ROSI</name>
<dbReference type="Proteomes" id="UP001164250">
    <property type="component" value="Chromosome 2"/>
</dbReference>
<gene>
    <name evidence="1" type="ORF">Patl1_19410</name>
</gene>
<evidence type="ECO:0000313" key="2">
    <source>
        <dbReference type="Proteomes" id="UP001164250"/>
    </source>
</evidence>
<protein>
    <submittedName>
        <fullName evidence="1">Uncharacterized protein</fullName>
    </submittedName>
</protein>
<accession>A0ACC1C0H2</accession>
<proteinExistence type="predicted"/>
<sequence>MALSVGTLIQCFEWEEAEESESRSDWETNMNKQEERSIKIKI</sequence>
<comment type="caution">
    <text evidence="1">The sequence shown here is derived from an EMBL/GenBank/DDBJ whole genome shotgun (WGS) entry which is preliminary data.</text>
</comment>
<organism evidence="1 2">
    <name type="scientific">Pistacia atlantica</name>
    <dbReference type="NCBI Taxonomy" id="434234"/>
    <lineage>
        <taxon>Eukaryota</taxon>
        <taxon>Viridiplantae</taxon>
        <taxon>Streptophyta</taxon>
        <taxon>Embryophyta</taxon>
        <taxon>Tracheophyta</taxon>
        <taxon>Spermatophyta</taxon>
        <taxon>Magnoliopsida</taxon>
        <taxon>eudicotyledons</taxon>
        <taxon>Gunneridae</taxon>
        <taxon>Pentapetalae</taxon>
        <taxon>rosids</taxon>
        <taxon>malvids</taxon>
        <taxon>Sapindales</taxon>
        <taxon>Anacardiaceae</taxon>
        <taxon>Pistacia</taxon>
    </lineage>
</organism>
<keyword evidence="2" id="KW-1185">Reference proteome</keyword>
<dbReference type="EMBL" id="CM047898">
    <property type="protein sequence ID" value="KAJ0105462.1"/>
    <property type="molecule type" value="Genomic_DNA"/>
</dbReference>
<reference evidence="2" key="1">
    <citation type="journal article" date="2023" name="G3 (Bethesda)">
        <title>Genome assembly and association tests identify interacting loci associated with vigor, precocity, and sex in interspecific pistachio rootstocks.</title>
        <authorList>
            <person name="Palmer W."/>
            <person name="Jacygrad E."/>
            <person name="Sagayaradj S."/>
            <person name="Cavanaugh K."/>
            <person name="Han R."/>
            <person name="Bertier L."/>
            <person name="Beede B."/>
            <person name="Kafkas S."/>
            <person name="Golino D."/>
            <person name="Preece J."/>
            <person name="Michelmore R."/>
        </authorList>
    </citation>
    <scope>NUCLEOTIDE SEQUENCE [LARGE SCALE GENOMIC DNA]</scope>
</reference>
<evidence type="ECO:0000313" key="1">
    <source>
        <dbReference type="EMBL" id="KAJ0105462.1"/>
    </source>
</evidence>